<dbReference type="Gene3D" id="3.40.525.10">
    <property type="entry name" value="CRAL-TRIO lipid binding domain"/>
    <property type="match status" value="1"/>
</dbReference>
<dbReference type="InterPro" id="IPR001251">
    <property type="entry name" value="CRAL-TRIO_dom"/>
</dbReference>
<feature type="transmembrane region" description="Helical" evidence="1">
    <location>
        <begin position="452"/>
        <end position="473"/>
    </location>
</feature>
<feature type="domain" description="CRAL-TRIO" evidence="2">
    <location>
        <begin position="254"/>
        <end position="402"/>
    </location>
</feature>
<dbReference type="InterPro" id="IPR036865">
    <property type="entry name" value="CRAL-TRIO_dom_sf"/>
</dbReference>
<dbReference type="Pfam" id="PF00650">
    <property type="entry name" value="CRAL_TRIO"/>
    <property type="match status" value="1"/>
</dbReference>
<dbReference type="Gramene" id="FCD_00002330-RA">
    <property type="protein sequence ID" value="FCD_00002330-RA:cds"/>
    <property type="gene ID" value="FCD_00002330"/>
</dbReference>
<keyword evidence="1" id="KW-0812">Transmembrane</keyword>
<evidence type="ECO:0000313" key="3">
    <source>
        <dbReference type="EMBL" id="GMN24263.1"/>
    </source>
</evidence>
<evidence type="ECO:0000259" key="2">
    <source>
        <dbReference type="PROSITE" id="PS50191"/>
    </source>
</evidence>
<keyword evidence="1" id="KW-0472">Membrane</keyword>
<comment type="caution">
    <text evidence="3">The sequence shown here is derived from an EMBL/GenBank/DDBJ whole genome shotgun (WGS) entry which is preliminary data.</text>
</comment>
<evidence type="ECO:0000256" key="1">
    <source>
        <dbReference type="SAM" id="Phobius"/>
    </source>
</evidence>
<dbReference type="SMART" id="SM00516">
    <property type="entry name" value="SEC14"/>
    <property type="match status" value="1"/>
</dbReference>
<evidence type="ECO:0000313" key="4">
    <source>
        <dbReference type="Proteomes" id="UP001187192"/>
    </source>
</evidence>
<dbReference type="Proteomes" id="UP001187192">
    <property type="component" value="Unassembled WGS sequence"/>
</dbReference>
<dbReference type="PANTHER" id="PTHR47041:SF2">
    <property type="entry name" value="SEC14 CYTOSOLIC FACTOR FAMILY PROTEIN _ PHOSPHOGLYCERIDE TRANSFER FAMILY PROTEIN"/>
    <property type="match status" value="1"/>
</dbReference>
<keyword evidence="1" id="KW-1133">Transmembrane helix</keyword>
<name>A0AA88CK16_FICCA</name>
<accession>A0AA88CK16</accession>
<dbReference type="AlphaFoldDB" id="A0AA88CK16"/>
<dbReference type="EMBL" id="BTGU01000001">
    <property type="protein sequence ID" value="GMN24263.1"/>
    <property type="molecule type" value="Genomic_DNA"/>
</dbReference>
<dbReference type="SUPFAM" id="SSF52087">
    <property type="entry name" value="CRAL/TRIO domain"/>
    <property type="match status" value="1"/>
</dbReference>
<protein>
    <recommendedName>
        <fullName evidence="2">CRAL-TRIO domain-containing protein</fullName>
    </recommendedName>
</protein>
<gene>
    <name evidence="3" type="ORF">TIFTF001_000492</name>
</gene>
<keyword evidence="4" id="KW-1185">Reference proteome</keyword>
<sequence length="485" mass="54515">MGDSVRSSEFGKSSERASIISEKKLPKSFLVASAHKASSRPSFRQIVSIRHVKSGNGAVFGNAALFLLKVAALETVRRFSKAKCPFAWRGLQALQVLCFPPFKWIQRFAPFKGLVKGMQVISRPLLVLSITAAISEASESNDGSSGGADQTNACSEVPPEISSVQTTLETRAHNECPQNEASEIWLIQLQKELERQEISLPERINEYELRRFYTAANEDFPCFLASIKKTIRWRETYRILSPEELQVWSSMVFWHGFDVKQRPCLVVRLGLACVSLQPPDRPRFAQAIISHVEHGVLHLVDPENSEITVLVDCEGLSPFKIPMQVLRTCSTLLQDHFPNRLGCLFVIRLPPVLRVIAQTFIQMLKPVTRKKLKIEGEMYRKVLSEYLQTLPSYLGGECTCKICSEMGNIRQFCSRNETMRGSTESVYEGDNPPSQSSTYEMAVGMNGNCDQVVRTAMISILIFWIFLALIAGLHDPESRPFFTST</sequence>
<dbReference type="CDD" id="cd00170">
    <property type="entry name" value="SEC14"/>
    <property type="match status" value="1"/>
</dbReference>
<dbReference type="PROSITE" id="PS50191">
    <property type="entry name" value="CRAL_TRIO"/>
    <property type="match status" value="1"/>
</dbReference>
<proteinExistence type="predicted"/>
<dbReference type="PANTHER" id="PTHR47041">
    <property type="entry name" value="SEC14 CYTOSOLIC FACTOR FAMILY PROTEIN / PHOSPHOGLYCERIDE TRANSFER FAMILY PROTEIN"/>
    <property type="match status" value="1"/>
</dbReference>
<reference evidence="3" key="1">
    <citation type="submission" date="2023-07" db="EMBL/GenBank/DDBJ databases">
        <title>draft genome sequence of fig (Ficus carica).</title>
        <authorList>
            <person name="Takahashi T."/>
            <person name="Nishimura K."/>
        </authorList>
    </citation>
    <scope>NUCLEOTIDE SEQUENCE</scope>
</reference>
<organism evidence="3 4">
    <name type="scientific">Ficus carica</name>
    <name type="common">Common fig</name>
    <dbReference type="NCBI Taxonomy" id="3494"/>
    <lineage>
        <taxon>Eukaryota</taxon>
        <taxon>Viridiplantae</taxon>
        <taxon>Streptophyta</taxon>
        <taxon>Embryophyta</taxon>
        <taxon>Tracheophyta</taxon>
        <taxon>Spermatophyta</taxon>
        <taxon>Magnoliopsida</taxon>
        <taxon>eudicotyledons</taxon>
        <taxon>Gunneridae</taxon>
        <taxon>Pentapetalae</taxon>
        <taxon>rosids</taxon>
        <taxon>fabids</taxon>
        <taxon>Rosales</taxon>
        <taxon>Moraceae</taxon>
        <taxon>Ficeae</taxon>
        <taxon>Ficus</taxon>
    </lineage>
</organism>